<dbReference type="InterPro" id="IPR007325">
    <property type="entry name" value="KFase/CYL"/>
</dbReference>
<dbReference type="AlphaFoldDB" id="D7BW71"/>
<dbReference type="Gene3D" id="3.50.30.50">
    <property type="entry name" value="Putative cyclase"/>
    <property type="match status" value="1"/>
</dbReference>
<dbReference type="RefSeq" id="WP_014181230.1">
    <property type="nucleotide sequence ID" value="NC_016582.1"/>
</dbReference>
<dbReference type="GO" id="GO:0004061">
    <property type="term" value="F:arylformamidase activity"/>
    <property type="evidence" value="ECO:0007669"/>
    <property type="project" value="InterPro"/>
</dbReference>
<dbReference type="STRING" id="749414.SBI_08663"/>
<gene>
    <name evidence="1" type="ordered locus">SBI_08663</name>
</gene>
<dbReference type="PANTHER" id="PTHR34861:SF10">
    <property type="entry name" value="CYCLASE"/>
    <property type="match status" value="1"/>
</dbReference>
<protein>
    <recommendedName>
        <fullName evidence="3">Cyclase</fullName>
    </recommendedName>
</protein>
<dbReference type="Pfam" id="PF04199">
    <property type="entry name" value="Cyclase"/>
    <property type="match status" value="1"/>
</dbReference>
<dbReference type="KEGG" id="sbh:SBI_08663"/>
<accession>D7BW71</accession>
<dbReference type="PANTHER" id="PTHR34861">
    <property type="match status" value="1"/>
</dbReference>
<dbReference type="eggNOG" id="COG1878">
    <property type="taxonomic scope" value="Bacteria"/>
</dbReference>
<organism evidence="1 2">
    <name type="scientific">Streptomyces bingchenggensis (strain BCW-1)</name>
    <dbReference type="NCBI Taxonomy" id="749414"/>
    <lineage>
        <taxon>Bacteria</taxon>
        <taxon>Bacillati</taxon>
        <taxon>Actinomycetota</taxon>
        <taxon>Actinomycetes</taxon>
        <taxon>Kitasatosporales</taxon>
        <taxon>Streptomycetaceae</taxon>
        <taxon>Streptomyces</taxon>
    </lineage>
</organism>
<dbReference type="HOGENOM" id="CLU_030671_0_0_11"/>
<reference evidence="1 2" key="1">
    <citation type="journal article" date="2010" name="J. Bacteriol.">
        <title>Genome sequence of the milbemycin-producing bacterium Streptomyces bingchenggensis.</title>
        <authorList>
            <person name="Wang X.J."/>
            <person name="Yan Y.J."/>
            <person name="Zhang B."/>
            <person name="An J."/>
            <person name="Wang J.J."/>
            <person name="Tian J."/>
            <person name="Jiang L."/>
            <person name="Chen Y.H."/>
            <person name="Huang S.X."/>
            <person name="Yin M."/>
            <person name="Zhang J."/>
            <person name="Gao A.L."/>
            <person name="Liu C.X."/>
            <person name="Zhu Z.X."/>
            <person name="Xiang W.S."/>
        </authorList>
    </citation>
    <scope>NUCLEOTIDE SEQUENCE [LARGE SCALE GENOMIC DNA]</scope>
    <source>
        <strain evidence="1 2">BCW-1</strain>
    </source>
</reference>
<dbReference type="EMBL" id="CP002047">
    <property type="protein sequence ID" value="ADI11781.1"/>
    <property type="molecule type" value="Genomic_DNA"/>
</dbReference>
<dbReference type="PATRIC" id="fig|749414.3.peg.8911"/>
<proteinExistence type="predicted"/>
<keyword evidence="2" id="KW-1185">Reference proteome</keyword>
<name>D7BW71_STRBB</name>
<dbReference type="Proteomes" id="UP000000377">
    <property type="component" value="Chromosome"/>
</dbReference>
<dbReference type="GO" id="GO:0019441">
    <property type="term" value="P:L-tryptophan catabolic process to kynurenine"/>
    <property type="evidence" value="ECO:0007669"/>
    <property type="project" value="InterPro"/>
</dbReference>
<dbReference type="InterPro" id="IPR037175">
    <property type="entry name" value="KFase_sf"/>
</dbReference>
<evidence type="ECO:0008006" key="3">
    <source>
        <dbReference type="Google" id="ProtNLM"/>
    </source>
</evidence>
<dbReference type="SUPFAM" id="SSF102198">
    <property type="entry name" value="Putative cyclase"/>
    <property type="match status" value="1"/>
</dbReference>
<sequence>MGRTASGEYVEGEWTAPGFSVDGRGKIVGLVNDNVPNNWGRWGEDDQRGTANFITPEMVAAAASLIRTGQTISLAVPLDATGPVHPTRPNVVHLFGYSGADHSVGSDLGRVAPGFQGADDYLFMPLQGSTQWDGLAHIFHRDAMYNGFWMGNVEGFAGARKCSIQLLKASLTSRGVLLDIARHLGAERCEPRLPITADVLDACAEAQGVEIGTGDILLIRTGHVPWFYRLEDKQEFWSSGAPGLALDTVEWIHRKEIAALAVDNVAVEVEPSEDPERPFYPLHVRLIRDLGLTLGEVWWLEELAAECAEHGRYEFFLTASPLNITGGAGSPVNPIAIL</sequence>
<evidence type="ECO:0000313" key="1">
    <source>
        <dbReference type="EMBL" id="ADI11781.1"/>
    </source>
</evidence>
<evidence type="ECO:0000313" key="2">
    <source>
        <dbReference type="Proteomes" id="UP000000377"/>
    </source>
</evidence>